<organism evidence="1 2">
    <name type="scientific">Candidatus Woesebacteria bacterium GW2011_GWB1_38_8</name>
    <dbReference type="NCBI Taxonomy" id="1618570"/>
    <lineage>
        <taxon>Bacteria</taxon>
        <taxon>Candidatus Woeseibacteriota</taxon>
    </lineage>
</organism>
<reference evidence="1 2" key="1">
    <citation type="journal article" date="2015" name="Nature">
        <title>rRNA introns, odd ribosomes, and small enigmatic genomes across a large radiation of phyla.</title>
        <authorList>
            <person name="Brown C.T."/>
            <person name="Hug L.A."/>
            <person name="Thomas B.C."/>
            <person name="Sharon I."/>
            <person name="Castelle C.J."/>
            <person name="Singh A."/>
            <person name="Wilkins M.J."/>
            <person name="Williams K.H."/>
            <person name="Banfield J.F."/>
        </authorList>
    </citation>
    <scope>NUCLEOTIDE SEQUENCE [LARGE SCALE GENOMIC DNA]</scope>
</reference>
<name>A0A0G0KYJ1_9BACT</name>
<dbReference type="AlphaFoldDB" id="A0A0G0KYJ1"/>
<dbReference type="EMBL" id="LBVL01000014">
    <property type="protein sequence ID" value="KKQ84728.1"/>
    <property type="molecule type" value="Genomic_DNA"/>
</dbReference>
<evidence type="ECO:0000313" key="1">
    <source>
        <dbReference type="EMBL" id="KKQ84728.1"/>
    </source>
</evidence>
<sequence length="70" mass="8194">MDTLIEHNINEYNKKEDTAYLFRKDHQLRGDVAIEMISGVIKKNKNQKFLSIACSIGVIEEKIRINCLWN</sequence>
<proteinExistence type="predicted"/>
<evidence type="ECO:0000313" key="2">
    <source>
        <dbReference type="Proteomes" id="UP000034081"/>
    </source>
</evidence>
<dbReference type="STRING" id="1618570.UT08_C0014G0020"/>
<dbReference type="Proteomes" id="UP000034081">
    <property type="component" value="Unassembled WGS sequence"/>
</dbReference>
<protein>
    <submittedName>
        <fullName evidence="1">Uncharacterized protein</fullName>
    </submittedName>
</protein>
<gene>
    <name evidence="1" type="ORF">UT08_C0014G0020</name>
</gene>
<comment type="caution">
    <text evidence="1">The sequence shown here is derived from an EMBL/GenBank/DDBJ whole genome shotgun (WGS) entry which is preliminary data.</text>
</comment>
<accession>A0A0G0KYJ1</accession>